<dbReference type="KEGG" id="sedi:EBB79_02210"/>
<protein>
    <submittedName>
        <fullName evidence="2">Uncharacterized protein</fullName>
    </submittedName>
</protein>
<dbReference type="EMBL" id="CP033219">
    <property type="protein sequence ID" value="AZV76824.1"/>
    <property type="molecule type" value="Genomic_DNA"/>
</dbReference>
<name>A0A3T0MYI7_9RHOB</name>
<dbReference type="AlphaFoldDB" id="A0A3T0MYI7"/>
<reference evidence="2 3" key="1">
    <citation type="submission" date="2018-10" db="EMBL/GenBank/DDBJ databases">
        <title>Parasedimentitalea marina sp. nov., a psychrophilic bacterium isolated from deep seawater of the New Britain Trench.</title>
        <authorList>
            <person name="Cao J."/>
        </authorList>
    </citation>
    <scope>NUCLEOTIDE SEQUENCE [LARGE SCALE GENOMIC DNA]</scope>
    <source>
        <strain evidence="2 3">W43</strain>
    </source>
</reference>
<evidence type="ECO:0000313" key="2">
    <source>
        <dbReference type="EMBL" id="AZV76824.1"/>
    </source>
</evidence>
<organism evidence="2 3">
    <name type="scientific">Parasedimentitalea marina</name>
    <dbReference type="NCBI Taxonomy" id="2483033"/>
    <lineage>
        <taxon>Bacteria</taxon>
        <taxon>Pseudomonadati</taxon>
        <taxon>Pseudomonadota</taxon>
        <taxon>Alphaproteobacteria</taxon>
        <taxon>Rhodobacterales</taxon>
        <taxon>Paracoccaceae</taxon>
        <taxon>Parasedimentitalea</taxon>
    </lineage>
</organism>
<evidence type="ECO:0000313" key="3">
    <source>
        <dbReference type="Proteomes" id="UP000283063"/>
    </source>
</evidence>
<evidence type="ECO:0000256" key="1">
    <source>
        <dbReference type="SAM" id="MobiDB-lite"/>
    </source>
</evidence>
<gene>
    <name evidence="2" type="ORF">EBB79_02210</name>
</gene>
<proteinExistence type="predicted"/>
<feature type="region of interest" description="Disordered" evidence="1">
    <location>
        <begin position="1"/>
        <end position="24"/>
    </location>
</feature>
<accession>A0A3T0MYI7</accession>
<dbReference type="Proteomes" id="UP000283063">
    <property type="component" value="Chromosome"/>
</dbReference>
<sequence length="96" mass="10430">MLSARAYAHRAAPDRGGCKSTRLGGGRLLPGDAGWKLSISKFSPIFPDLAVKRTHQALFAAGSALRFTFLKPLAATLPQMTFRLYPHGHNPLEVTK</sequence>
<keyword evidence="3" id="KW-1185">Reference proteome</keyword>